<dbReference type="SUPFAM" id="SSF64167">
    <property type="entry name" value="SurE-like"/>
    <property type="match status" value="1"/>
</dbReference>
<organism evidence="11 12">
    <name type="scientific">Psychracetigena formicireducens</name>
    <dbReference type="NCBI Taxonomy" id="2986056"/>
    <lineage>
        <taxon>Bacteria</taxon>
        <taxon>Bacillati</taxon>
        <taxon>Candidatus Lithacetigenota</taxon>
        <taxon>Candidatus Psychracetigena</taxon>
    </lineage>
</organism>
<feature type="domain" description="Survival protein SurE-like phosphatase/nucleotidase" evidence="10">
    <location>
        <begin position="2"/>
        <end position="187"/>
    </location>
</feature>
<comment type="similarity">
    <text evidence="4 9">Belongs to the SurE nucleotidase family.</text>
</comment>
<evidence type="ECO:0000259" key="10">
    <source>
        <dbReference type="Pfam" id="PF01975"/>
    </source>
</evidence>
<dbReference type="GO" id="GO:0004309">
    <property type="term" value="F:exopolyphosphatase activity"/>
    <property type="evidence" value="ECO:0007669"/>
    <property type="project" value="TreeGrafter"/>
</dbReference>
<gene>
    <name evidence="9 11" type="primary">surE</name>
    <name evidence="11" type="ORF">DDT42_00956</name>
</gene>
<dbReference type="InterPro" id="IPR002828">
    <property type="entry name" value="SurE-like_Pase/nucleotidase"/>
</dbReference>
<evidence type="ECO:0000256" key="7">
    <source>
        <dbReference type="ARBA" id="ARBA00022741"/>
    </source>
</evidence>
<dbReference type="GO" id="GO:0008253">
    <property type="term" value="F:5'-nucleotidase activity"/>
    <property type="evidence" value="ECO:0007669"/>
    <property type="project" value="UniProtKB-UniRule"/>
</dbReference>
<evidence type="ECO:0000256" key="3">
    <source>
        <dbReference type="ARBA" id="ARBA00004496"/>
    </source>
</evidence>
<keyword evidence="7 9" id="KW-0547">Nucleotide-binding</keyword>
<comment type="function">
    <text evidence="9">Nucleotidase that shows phosphatase activity on nucleoside 5'-monophosphates.</text>
</comment>
<evidence type="ECO:0000256" key="9">
    <source>
        <dbReference type="HAMAP-Rule" id="MF_00060"/>
    </source>
</evidence>
<dbReference type="GO" id="GO:0046872">
    <property type="term" value="F:metal ion binding"/>
    <property type="evidence" value="ECO:0007669"/>
    <property type="project" value="UniProtKB-UniRule"/>
</dbReference>
<dbReference type="FunFam" id="3.40.1210.10:FF:000001">
    <property type="entry name" value="5'/3'-nucleotidase SurE"/>
    <property type="match status" value="1"/>
</dbReference>
<comment type="subcellular location">
    <subcellularLocation>
        <location evidence="3 9">Cytoplasm</location>
    </subcellularLocation>
</comment>
<dbReference type="Pfam" id="PF01975">
    <property type="entry name" value="SurE"/>
    <property type="match status" value="1"/>
</dbReference>
<dbReference type="InterPro" id="IPR036523">
    <property type="entry name" value="SurE-like_sf"/>
</dbReference>
<dbReference type="GO" id="GO:0000166">
    <property type="term" value="F:nucleotide binding"/>
    <property type="evidence" value="ECO:0007669"/>
    <property type="project" value="UniProtKB-KW"/>
</dbReference>
<dbReference type="GO" id="GO:0008254">
    <property type="term" value="F:3'-nucleotidase activity"/>
    <property type="evidence" value="ECO:0007669"/>
    <property type="project" value="TreeGrafter"/>
</dbReference>
<dbReference type="AlphaFoldDB" id="A0A9E2BHP6"/>
<evidence type="ECO:0000256" key="6">
    <source>
        <dbReference type="ARBA" id="ARBA00022723"/>
    </source>
</evidence>
<evidence type="ECO:0000313" key="12">
    <source>
        <dbReference type="Proteomes" id="UP000811545"/>
    </source>
</evidence>
<dbReference type="Gene3D" id="3.40.1210.10">
    <property type="entry name" value="Survival protein SurE-like phosphatase/nucleotidase"/>
    <property type="match status" value="1"/>
</dbReference>
<dbReference type="GO" id="GO:0005737">
    <property type="term" value="C:cytoplasm"/>
    <property type="evidence" value="ECO:0007669"/>
    <property type="project" value="UniProtKB-SubCell"/>
</dbReference>
<dbReference type="NCBIfam" id="NF001490">
    <property type="entry name" value="PRK00346.1-4"/>
    <property type="match status" value="1"/>
</dbReference>
<dbReference type="InterPro" id="IPR030048">
    <property type="entry name" value="SurE"/>
</dbReference>
<keyword evidence="6 9" id="KW-0479">Metal-binding</keyword>
<feature type="binding site" evidence="9">
    <location>
        <position position="7"/>
    </location>
    <ligand>
        <name>a divalent metal cation</name>
        <dbReference type="ChEBI" id="CHEBI:60240"/>
    </ligand>
</feature>
<proteinExistence type="inferred from homology"/>
<evidence type="ECO:0000256" key="8">
    <source>
        <dbReference type="ARBA" id="ARBA00022801"/>
    </source>
</evidence>
<evidence type="ECO:0000313" key="11">
    <source>
        <dbReference type="EMBL" id="MBT9145087.1"/>
    </source>
</evidence>
<dbReference type="PANTHER" id="PTHR30457">
    <property type="entry name" value="5'-NUCLEOTIDASE SURE"/>
    <property type="match status" value="1"/>
</dbReference>
<keyword evidence="8 9" id="KW-0378">Hydrolase</keyword>
<dbReference type="PANTHER" id="PTHR30457:SF12">
    <property type="entry name" value="5'_3'-NUCLEOTIDASE SURE"/>
    <property type="match status" value="1"/>
</dbReference>
<accession>A0A9E2BHP6</accession>
<evidence type="ECO:0000256" key="2">
    <source>
        <dbReference type="ARBA" id="ARBA00001946"/>
    </source>
</evidence>
<name>A0A9E2BHP6_PSYF1</name>
<sequence>MILISNDDGIHSEGIYNLVDAVKDLDLVTVFAPESERSAVSHGLTLHKPLRMKKTNFRISDIEAYAINGTPADCVVLGLYKLKENRPKLILSGINRGPNIGVDVFYSGTLAGAVEGYIAGLPAVAFSLASFTNLYWETANRVAYYITRLVIKYGLPPKVVLNVNIPNLPYDKIQGYKCTSLGGWEYRNQLEEKTDPRKDSYYWLSEHIVHISTGDDSDVKAINDGFVSVTPLSYFLNSPECFSTISQWFMNEEV</sequence>
<evidence type="ECO:0000256" key="1">
    <source>
        <dbReference type="ARBA" id="ARBA00000815"/>
    </source>
</evidence>
<protein>
    <recommendedName>
        <fullName evidence="9">5'-nucleotidase SurE</fullName>
        <ecNumber evidence="9">3.1.3.5</ecNumber>
    </recommendedName>
    <alternativeName>
        <fullName evidence="9">Nucleoside 5'-monophosphate phosphohydrolase</fullName>
    </alternativeName>
</protein>
<dbReference type="NCBIfam" id="TIGR00087">
    <property type="entry name" value="surE"/>
    <property type="match status" value="1"/>
</dbReference>
<reference evidence="11 12" key="1">
    <citation type="journal article" date="2021" name="bioRxiv">
        <title>Unique metabolic strategies in Hadean analogues reveal hints for primordial physiology.</title>
        <authorList>
            <person name="Nobu M.K."/>
            <person name="Nakai R."/>
            <person name="Tamazawa S."/>
            <person name="Mori H."/>
            <person name="Toyoda A."/>
            <person name="Ijiri A."/>
            <person name="Suzuki S."/>
            <person name="Kurokawa K."/>
            <person name="Kamagata Y."/>
            <person name="Tamaki H."/>
        </authorList>
    </citation>
    <scope>NUCLEOTIDE SEQUENCE [LARGE SCALE GENOMIC DNA]</scope>
    <source>
        <strain evidence="11">BS525</strain>
    </source>
</reference>
<evidence type="ECO:0000256" key="4">
    <source>
        <dbReference type="ARBA" id="ARBA00011062"/>
    </source>
</evidence>
<feature type="binding site" evidence="9">
    <location>
        <position position="95"/>
    </location>
    <ligand>
        <name>a divalent metal cation</name>
        <dbReference type="ChEBI" id="CHEBI:60240"/>
    </ligand>
</feature>
<keyword evidence="5 9" id="KW-0963">Cytoplasm</keyword>
<evidence type="ECO:0000256" key="5">
    <source>
        <dbReference type="ARBA" id="ARBA00022490"/>
    </source>
</evidence>
<dbReference type="EC" id="3.1.3.5" evidence="9"/>
<comment type="catalytic activity">
    <reaction evidence="1 9">
        <text>a ribonucleoside 5'-phosphate + H2O = a ribonucleoside + phosphate</text>
        <dbReference type="Rhea" id="RHEA:12484"/>
        <dbReference type="ChEBI" id="CHEBI:15377"/>
        <dbReference type="ChEBI" id="CHEBI:18254"/>
        <dbReference type="ChEBI" id="CHEBI:43474"/>
        <dbReference type="ChEBI" id="CHEBI:58043"/>
        <dbReference type="EC" id="3.1.3.5"/>
    </reaction>
</comment>
<dbReference type="HAMAP" id="MF_00060">
    <property type="entry name" value="SurE"/>
    <property type="match status" value="1"/>
</dbReference>
<dbReference type="EMBL" id="QLTW01000047">
    <property type="protein sequence ID" value="MBT9145087.1"/>
    <property type="molecule type" value="Genomic_DNA"/>
</dbReference>
<comment type="cofactor">
    <cofactor evidence="2">
        <name>Mg(2+)</name>
        <dbReference type="ChEBI" id="CHEBI:18420"/>
    </cofactor>
</comment>
<feature type="binding site" evidence="9">
    <location>
        <position position="38"/>
    </location>
    <ligand>
        <name>a divalent metal cation</name>
        <dbReference type="ChEBI" id="CHEBI:60240"/>
    </ligand>
</feature>
<feature type="binding site" evidence="9">
    <location>
        <position position="8"/>
    </location>
    <ligand>
        <name>a divalent metal cation</name>
        <dbReference type="ChEBI" id="CHEBI:60240"/>
    </ligand>
</feature>
<dbReference type="Proteomes" id="UP000811545">
    <property type="component" value="Unassembled WGS sequence"/>
</dbReference>
<comment type="caution">
    <text evidence="11">The sequence shown here is derived from an EMBL/GenBank/DDBJ whole genome shotgun (WGS) entry which is preliminary data.</text>
</comment>
<comment type="cofactor">
    <cofactor evidence="9">
        <name>a divalent metal cation</name>
        <dbReference type="ChEBI" id="CHEBI:60240"/>
    </cofactor>
    <text evidence="9">Binds 1 divalent metal cation per subunit.</text>
</comment>